<dbReference type="SMART" id="SM00333">
    <property type="entry name" value="TUDOR"/>
    <property type="match status" value="1"/>
</dbReference>
<gene>
    <name evidence="3" type="ORF">ABEB36_011337</name>
</gene>
<evidence type="ECO:0000256" key="1">
    <source>
        <dbReference type="SAM" id="MobiDB-lite"/>
    </source>
</evidence>
<dbReference type="AlphaFoldDB" id="A0ABD1EH44"/>
<reference evidence="3 4" key="1">
    <citation type="submission" date="2024-05" db="EMBL/GenBank/DDBJ databases">
        <title>Genetic variation in Jamaican populations of the coffee berry borer (Hypothenemus hampei).</title>
        <authorList>
            <person name="Errbii M."/>
            <person name="Myrie A."/>
        </authorList>
    </citation>
    <scope>NUCLEOTIDE SEQUENCE [LARGE SCALE GENOMIC DNA]</scope>
    <source>
        <strain evidence="3">JA-Hopewell-2020-01-JO</strain>
        <tissue evidence="3">Whole body</tissue>
    </source>
</reference>
<sequence>MSSLKIPSTRSLKYPQMPSLEDGQCFLFEVTMARNPFDFFVKPLESRKNLIEMMEKLQTYCKRVKYEGMQIQNVLPENIYASKFKDGNWYRSTVIKVFNSSRTVSVFLCDYGYIQKVELNQLLPLSEKFMELPYQALKAKLAGIKPKNITWTKQACQEFTKWVEGKHFYTYFINIEEDATFLMNKVFYLQLIEKLSESSENEINIASRLITRGEAVHEHYYLEFKSKITKIPPQCRTCCTIDDIYKKHNNMKTRYYTNKLLNTVKKIILNGPDGIIEIPRRVREAMALQCISYTELQKMRNLTRSYIYIVQAHLEIFNLQYHKILKIIKKIPDPNNTVYSALPRSTPAMTSQSTLNFFHSANLSPVPKSTISVVSPFPYLDGSSTSSEILPPPTPKRKKKALKKKAIYQKSSRKLRARH</sequence>
<accession>A0ABD1EH44</accession>
<name>A0ABD1EH44_HYPHA</name>
<dbReference type="PROSITE" id="PS50304">
    <property type="entry name" value="TUDOR"/>
    <property type="match status" value="1"/>
</dbReference>
<dbReference type="Pfam" id="PF00567">
    <property type="entry name" value="TUDOR"/>
    <property type="match status" value="1"/>
</dbReference>
<dbReference type="InterPro" id="IPR002999">
    <property type="entry name" value="Tudor"/>
</dbReference>
<evidence type="ECO:0000313" key="4">
    <source>
        <dbReference type="Proteomes" id="UP001566132"/>
    </source>
</evidence>
<proteinExistence type="predicted"/>
<feature type="domain" description="Tudor" evidence="2">
    <location>
        <begin position="72"/>
        <end position="132"/>
    </location>
</feature>
<dbReference type="SUPFAM" id="SSF63748">
    <property type="entry name" value="Tudor/PWWP/MBT"/>
    <property type="match status" value="1"/>
</dbReference>
<organism evidence="3 4">
    <name type="scientific">Hypothenemus hampei</name>
    <name type="common">Coffee berry borer</name>
    <dbReference type="NCBI Taxonomy" id="57062"/>
    <lineage>
        <taxon>Eukaryota</taxon>
        <taxon>Metazoa</taxon>
        <taxon>Ecdysozoa</taxon>
        <taxon>Arthropoda</taxon>
        <taxon>Hexapoda</taxon>
        <taxon>Insecta</taxon>
        <taxon>Pterygota</taxon>
        <taxon>Neoptera</taxon>
        <taxon>Endopterygota</taxon>
        <taxon>Coleoptera</taxon>
        <taxon>Polyphaga</taxon>
        <taxon>Cucujiformia</taxon>
        <taxon>Curculionidae</taxon>
        <taxon>Scolytinae</taxon>
        <taxon>Hypothenemus</taxon>
    </lineage>
</organism>
<dbReference type="GO" id="GO:0005737">
    <property type="term" value="C:cytoplasm"/>
    <property type="evidence" value="ECO:0007669"/>
    <property type="project" value="UniProtKB-ARBA"/>
</dbReference>
<dbReference type="InterPro" id="IPR035437">
    <property type="entry name" value="SNase_OB-fold_sf"/>
</dbReference>
<dbReference type="Proteomes" id="UP001566132">
    <property type="component" value="Unassembled WGS sequence"/>
</dbReference>
<feature type="compositionally biased region" description="Basic residues" evidence="1">
    <location>
        <begin position="395"/>
        <end position="419"/>
    </location>
</feature>
<evidence type="ECO:0000259" key="2">
    <source>
        <dbReference type="PROSITE" id="PS50304"/>
    </source>
</evidence>
<dbReference type="PANTHER" id="PTHR22948">
    <property type="entry name" value="TUDOR DOMAIN CONTAINING PROTEIN"/>
    <property type="match status" value="1"/>
</dbReference>
<dbReference type="EMBL" id="JBDJPC010000008">
    <property type="protein sequence ID" value="KAL1493247.1"/>
    <property type="molecule type" value="Genomic_DNA"/>
</dbReference>
<dbReference type="InterPro" id="IPR050621">
    <property type="entry name" value="Tudor_domain_containing"/>
</dbReference>
<protein>
    <recommendedName>
        <fullName evidence="2">Tudor domain-containing protein</fullName>
    </recommendedName>
</protein>
<dbReference type="Gene3D" id="2.30.30.140">
    <property type="match status" value="1"/>
</dbReference>
<dbReference type="Gene3D" id="2.40.50.90">
    <property type="match status" value="1"/>
</dbReference>
<evidence type="ECO:0000313" key="3">
    <source>
        <dbReference type="EMBL" id="KAL1493247.1"/>
    </source>
</evidence>
<keyword evidence="4" id="KW-1185">Reference proteome</keyword>
<feature type="region of interest" description="Disordered" evidence="1">
    <location>
        <begin position="383"/>
        <end position="419"/>
    </location>
</feature>
<dbReference type="PANTHER" id="PTHR22948:SF76">
    <property type="entry name" value="FI20010P1-RELATED"/>
    <property type="match status" value="1"/>
</dbReference>
<comment type="caution">
    <text evidence="3">The sequence shown here is derived from an EMBL/GenBank/DDBJ whole genome shotgun (WGS) entry which is preliminary data.</text>
</comment>